<evidence type="ECO:0000313" key="1">
    <source>
        <dbReference type="EMBL" id="CCW18326.1"/>
    </source>
</evidence>
<reference evidence="1 2" key="1">
    <citation type="submission" date="2013-03" db="EMBL/GenBank/DDBJ databases">
        <authorList>
            <person name="Le V."/>
        </authorList>
    </citation>
    <scope>NUCLEOTIDE SEQUENCE [LARGE SCALE GENOMIC DNA]</scope>
    <source>
        <strain evidence="1 2">BiD32</strain>
    </source>
</reference>
<organism evidence="1 2">
    <name type="scientific">Sphingobium indicum BiD32</name>
    <dbReference type="NCBI Taxonomy" id="1301087"/>
    <lineage>
        <taxon>Bacteria</taxon>
        <taxon>Pseudomonadati</taxon>
        <taxon>Pseudomonadota</taxon>
        <taxon>Alphaproteobacteria</taxon>
        <taxon>Sphingomonadales</taxon>
        <taxon>Sphingomonadaceae</taxon>
        <taxon>Sphingobium</taxon>
    </lineage>
</organism>
<sequence length="46" mass="5240">MIDVMLPTAVLKRFHRLLSRSERLAPLIRFAGNDLPGTIVIRQARP</sequence>
<protein>
    <submittedName>
        <fullName evidence="1">Uncharacterized protein</fullName>
    </submittedName>
</protein>
<evidence type="ECO:0000313" key="2">
    <source>
        <dbReference type="Proteomes" id="UP000013201"/>
    </source>
</evidence>
<dbReference type="EMBL" id="CAVK010000132">
    <property type="protein sequence ID" value="CCW18326.1"/>
    <property type="molecule type" value="Genomic_DNA"/>
</dbReference>
<proteinExistence type="predicted"/>
<comment type="caution">
    <text evidence="1">The sequence shown here is derived from an EMBL/GenBank/DDBJ whole genome shotgun (WGS) entry which is preliminary data.</text>
</comment>
<dbReference type="Proteomes" id="UP000013201">
    <property type="component" value="Unassembled WGS sequence"/>
</dbReference>
<reference evidence="2" key="2">
    <citation type="submission" date="2013-04" db="EMBL/GenBank/DDBJ databases">
        <title>Bisphenol A degrading Sphingobium sp. strain BiD32.</title>
        <authorList>
            <person name="Nielsen J.L."/>
            <person name="Zhou N.A."/>
            <person name="Kjeldal H."/>
        </authorList>
    </citation>
    <scope>NUCLEOTIDE SEQUENCE [LARGE SCALE GENOMIC DNA]</scope>
    <source>
        <strain evidence="2">BiD32</strain>
    </source>
</reference>
<keyword evidence="2" id="KW-1185">Reference proteome</keyword>
<name>N1MMZ5_9SPHN</name>
<accession>N1MMZ5</accession>
<dbReference type="AlphaFoldDB" id="N1MMZ5"/>
<gene>
    <name evidence="1" type="ORF">EBBID32_26770</name>
</gene>